<dbReference type="InterPro" id="IPR007139">
    <property type="entry name" value="DUF349"/>
</dbReference>
<proteinExistence type="predicted"/>
<protein>
    <submittedName>
        <fullName evidence="2">Unannotated protein</fullName>
    </submittedName>
</protein>
<dbReference type="Pfam" id="PF03993">
    <property type="entry name" value="DUF349"/>
    <property type="match status" value="3"/>
</dbReference>
<gene>
    <name evidence="2" type="ORF">UFOPK1908_00722</name>
</gene>
<dbReference type="AlphaFoldDB" id="A0A6J6I7E4"/>
<name>A0A6J6I7E4_9ZZZZ</name>
<accession>A0A6J6I7E4</accession>
<organism evidence="2">
    <name type="scientific">freshwater metagenome</name>
    <dbReference type="NCBI Taxonomy" id="449393"/>
    <lineage>
        <taxon>unclassified sequences</taxon>
        <taxon>metagenomes</taxon>
        <taxon>ecological metagenomes</taxon>
    </lineage>
</organism>
<keyword evidence="1" id="KW-0175">Coiled coil</keyword>
<evidence type="ECO:0000313" key="2">
    <source>
        <dbReference type="EMBL" id="CAB4620277.1"/>
    </source>
</evidence>
<reference evidence="2" key="1">
    <citation type="submission" date="2020-05" db="EMBL/GenBank/DDBJ databases">
        <authorList>
            <person name="Chiriac C."/>
            <person name="Salcher M."/>
            <person name="Ghai R."/>
            <person name="Kavagutti S V."/>
        </authorList>
    </citation>
    <scope>NUCLEOTIDE SEQUENCE</scope>
</reference>
<evidence type="ECO:0000256" key="1">
    <source>
        <dbReference type="SAM" id="Coils"/>
    </source>
</evidence>
<feature type="coiled-coil region" evidence="1">
    <location>
        <begin position="125"/>
        <end position="162"/>
    </location>
</feature>
<dbReference type="EMBL" id="CAEZVB010000026">
    <property type="protein sequence ID" value="CAB4620277.1"/>
    <property type="molecule type" value="Genomic_DNA"/>
</dbReference>
<sequence length="438" mass="47726">MTNPLPGAIPTPAAMRRPAPTAAVAAPAASDPNKFGRVDADGTVVLLAPDGEVVVGQWVAGPAAEGLAFFGRKYDDLVVELDLTAARLSDGHTNAEQATLALTHVREAVNARAYVGDTSLLLTKISVLENAIEQAKVAQQAAKAAQKAAANAQRDALAVEAESLADSTNWKTTSERFASMIEEWKSLPRMDRSSEQEIWKRISAARAAFDKRRRSHFTEVESQRKDATSKKRELIASAEALANSTDWVNTSKKLRDLMQDWKNAPRTSKRDEDKLWKRFKAAQDAFYTNRIAVETAAEEELKINVPAKEALVVEAEAITVADNLKGAKQSLRSIQDRWDKAGDLPKTDRDRLERRLKKVEDAIRAEEANSWKRSNPESRARAESTAHAFADGLTKLQTQLESAKAAGKSSEVAKLEATIASTKALLDAASAAAKEFKA</sequence>